<dbReference type="Proteomes" id="UP000049472">
    <property type="component" value="Unassembled WGS sequence"/>
</dbReference>
<proteinExistence type="predicted"/>
<organism evidence="1 2">
    <name type="scientific">Agathobacter rectalis</name>
    <dbReference type="NCBI Taxonomy" id="39491"/>
    <lineage>
        <taxon>Bacteria</taxon>
        <taxon>Bacillati</taxon>
        <taxon>Bacillota</taxon>
        <taxon>Clostridia</taxon>
        <taxon>Lachnospirales</taxon>
        <taxon>Lachnospiraceae</taxon>
        <taxon>Agathobacter</taxon>
    </lineage>
</organism>
<evidence type="ECO:0000313" key="1">
    <source>
        <dbReference type="EMBL" id="CRL41860.1"/>
    </source>
</evidence>
<dbReference type="AlphaFoldDB" id="A0A0M6WW36"/>
<protein>
    <submittedName>
        <fullName evidence="1">Uncharacterized protein</fullName>
    </submittedName>
</protein>
<name>A0A0M6WW36_9FIRM</name>
<dbReference type="EMBL" id="CVRQ01000053">
    <property type="protein sequence ID" value="CRL41860.1"/>
    <property type="molecule type" value="Genomic_DNA"/>
</dbReference>
<accession>A0A0M6WW36</accession>
<keyword evidence="2" id="KW-1185">Reference proteome</keyword>
<evidence type="ECO:0000313" key="2">
    <source>
        <dbReference type="Proteomes" id="UP000049472"/>
    </source>
</evidence>
<dbReference type="RefSeq" id="WP_055062689.1">
    <property type="nucleotide sequence ID" value="NZ_CVRQ01000053.1"/>
</dbReference>
<gene>
    <name evidence="1" type="ORF">T1815_28181</name>
</gene>
<reference evidence="2" key="1">
    <citation type="submission" date="2015-05" db="EMBL/GenBank/DDBJ databases">
        <authorList>
            <consortium name="Pathogen Informatics"/>
        </authorList>
    </citation>
    <scope>NUCLEOTIDE SEQUENCE [LARGE SCALE GENOMIC DNA]</scope>
    <source>
        <strain evidence="2">T1-815</strain>
    </source>
</reference>
<sequence>MRFKRSIAFVAEGTPDSNSTLQIEAKLVNTEGIDVTTEGTAALNVWNGTALEKIEDVKTSTARYYTINLNQCIKLGDTNKYTVTINSADVFAGETPKFKVYYTNNGKKTALTTTIVKTTNNEDGTVTYGLKFRAPNAVGSFPLEIHYVSADEESDEFMTTTVRVRR</sequence>